<dbReference type="EMBL" id="WEID01000099">
    <property type="protein sequence ID" value="KAB8126943.1"/>
    <property type="molecule type" value="Genomic_DNA"/>
</dbReference>
<evidence type="ECO:0000313" key="2">
    <source>
        <dbReference type="EMBL" id="KAB8126943.1"/>
    </source>
</evidence>
<reference evidence="2 3" key="1">
    <citation type="submission" date="2019-10" db="EMBL/GenBank/DDBJ databases">
        <title>Gracilibacillus sp. nov. isolated from rice seeds.</title>
        <authorList>
            <person name="He S."/>
        </authorList>
    </citation>
    <scope>NUCLEOTIDE SEQUENCE [LARGE SCALE GENOMIC DNA]</scope>
    <source>
        <strain evidence="2 3">TD8</strain>
    </source>
</reference>
<dbReference type="AlphaFoldDB" id="A0A7C8KMZ3"/>
<comment type="caution">
    <text evidence="2">The sequence shown here is derived from an EMBL/GenBank/DDBJ whole genome shotgun (WGS) entry which is preliminary data.</text>
</comment>
<evidence type="ECO:0000256" key="1">
    <source>
        <dbReference type="SAM" id="MobiDB-lite"/>
    </source>
</evidence>
<evidence type="ECO:0000313" key="3">
    <source>
        <dbReference type="Proteomes" id="UP000480246"/>
    </source>
</evidence>
<dbReference type="Proteomes" id="UP000480246">
    <property type="component" value="Unassembled WGS sequence"/>
</dbReference>
<dbReference type="OrthoDB" id="2087365at2"/>
<gene>
    <name evidence="2" type="ORF">F9U64_18900</name>
</gene>
<feature type="compositionally biased region" description="Basic and acidic residues" evidence="1">
    <location>
        <begin position="77"/>
        <end position="100"/>
    </location>
</feature>
<keyword evidence="3" id="KW-1185">Reference proteome</keyword>
<name>A0A7C8KMZ3_9BACI</name>
<feature type="region of interest" description="Disordered" evidence="1">
    <location>
        <begin position="75"/>
        <end position="100"/>
    </location>
</feature>
<organism evidence="2 3">
    <name type="scientific">Gracilibacillus oryzae</name>
    <dbReference type="NCBI Taxonomy" id="1672701"/>
    <lineage>
        <taxon>Bacteria</taxon>
        <taxon>Bacillati</taxon>
        <taxon>Bacillota</taxon>
        <taxon>Bacilli</taxon>
        <taxon>Bacillales</taxon>
        <taxon>Bacillaceae</taxon>
        <taxon>Gracilibacillus</taxon>
    </lineage>
</organism>
<protein>
    <submittedName>
        <fullName evidence="2">Uncharacterized protein</fullName>
    </submittedName>
</protein>
<dbReference type="RefSeq" id="WP_153406492.1">
    <property type="nucleotide sequence ID" value="NZ_ML762446.1"/>
</dbReference>
<proteinExistence type="predicted"/>
<sequence>MTVELGILLSVASVIIAVLGYQLKKQAQQTQHQENLKNDATREAVIETKLDNINTGVENIRIDLRANERQIGAMNERVTRVEESTKQAHKRLDSISPEKG</sequence>
<accession>A0A7C8KMZ3</accession>